<evidence type="ECO:0000256" key="4">
    <source>
        <dbReference type="ARBA" id="ARBA00023163"/>
    </source>
</evidence>
<organism evidence="7 8">
    <name type="scientific">Georgenia soli</name>
    <dbReference type="NCBI Taxonomy" id="638953"/>
    <lineage>
        <taxon>Bacteria</taxon>
        <taxon>Bacillati</taxon>
        <taxon>Actinomycetota</taxon>
        <taxon>Actinomycetes</taxon>
        <taxon>Micrococcales</taxon>
        <taxon>Bogoriellaceae</taxon>
        <taxon>Georgenia</taxon>
    </lineage>
</organism>
<reference evidence="7 8" key="1">
    <citation type="submission" date="2017-10" db="EMBL/GenBank/DDBJ databases">
        <title>Sequencing the genomes of 1000 actinobacteria strains.</title>
        <authorList>
            <person name="Klenk H.-P."/>
        </authorList>
    </citation>
    <scope>NUCLEOTIDE SEQUENCE [LARGE SCALE GENOMIC DNA]</scope>
    <source>
        <strain evidence="7 8">DSM 21838</strain>
    </source>
</reference>
<dbReference type="SUPFAM" id="SSF46785">
    <property type="entry name" value="Winged helix' DNA-binding domain"/>
    <property type="match status" value="1"/>
</dbReference>
<dbReference type="InterPro" id="IPR000835">
    <property type="entry name" value="HTH_MarR-typ"/>
</dbReference>
<dbReference type="Gene3D" id="1.10.10.60">
    <property type="entry name" value="Homeodomain-like"/>
    <property type="match status" value="1"/>
</dbReference>
<evidence type="ECO:0000259" key="5">
    <source>
        <dbReference type="Pfam" id="PF04198"/>
    </source>
</evidence>
<dbReference type="PANTHER" id="PTHR34294">
    <property type="entry name" value="TRANSCRIPTIONAL REGULATOR-RELATED"/>
    <property type="match status" value="1"/>
</dbReference>
<gene>
    <name evidence="7" type="ORF">ATJ97_0158</name>
</gene>
<dbReference type="Pfam" id="PF04198">
    <property type="entry name" value="Sugar-bind"/>
    <property type="match status" value="1"/>
</dbReference>
<proteinExistence type="inferred from homology"/>
<dbReference type="SUPFAM" id="SSF100950">
    <property type="entry name" value="NagB/RpiA/CoA transferase-like"/>
    <property type="match status" value="1"/>
</dbReference>
<evidence type="ECO:0000313" key="8">
    <source>
        <dbReference type="Proteomes" id="UP000222106"/>
    </source>
</evidence>
<evidence type="ECO:0000259" key="6">
    <source>
        <dbReference type="Pfam" id="PF12802"/>
    </source>
</evidence>
<dbReference type="InterPro" id="IPR037171">
    <property type="entry name" value="NagB/RpiA_transferase-like"/>
</dbReference>
<sequence>MEHLDQLRMMTKVARLYHTRGMRQTEIGERLRISQSRVSRLLQQAEDAGIVRTVVSVPQGLHAELEEAVELEYGVAEVHVVDAVANDEVELARDLGHATAFLLSELTTAAPVIAFTSWSQTLRQAVDALQVLHSDTGYVVETLGDLGPPLLQHEAARSTQRLASLSGGRPVFLRTPGVVASPQIREALLAQDPYARQALEMLDDVDIALVGIGSVDVAPWLKAGDNYFTERQLANIRAQGAVGEVCLRFIDEDGNHIASDLDDLVIGISPDQLKRARRRWAVAGGERKLDAIKAALRGGWVDVFVTDAQTAERIAKRA</sequence>
<dbReference type="InterPro" id="IPR007324">
    <property type="entry name" value="Sugar-bd_dom_put"/>
</dbReference>
<evidence type="ECO:0000256" key="2">
    <source>
        <dbReference type="ARBA" id="ARBA00023015"/>
    </source>
</evidence>
<evidence type="ECO:0000256" key="3">
    <source>
        <dbReference type="ARBA" id="ARBA00023125"/>
    </source>
</evidence>
<dbReference type="EMBL" id="PDJI01000003">
    <property type="protein sequence ID" value="PFG44885.1"/>
    <property type="molecule type" value="Genomic_DNA"/>
</dbReference>
<dbReference type="GO" id="GO:0030246">
    <property type="term" value="F:carbohydrate binding"/>
    <property type="evidence" value="ECO:0007669"/>
    <property type="project" value="InterPro"/>
</dbReference>
<keyword evidence="4" id="KW-0804">Transcription</keyword>
<comment type="similarity">
    <text evidence="1">Belongs to the SorC transcriptional regulatory family.</text>
</comment>
<keyword evidence="8" id="KW-1185">Reference proteome</keyword>
<dbReference type="InterPro" id="IPR036390">
    <property type="entry name" value="WH_DNA-bd_sf"/>
</dbReference>
<keyword evidence="2" id="KW-0805">Transcription regulation</keyword>
<feature type="domain" description="Sugar-binding" evidence="5">
    <location>
        <begin position="63"/>
        <end position="314"/>
    </location>
</feature>
<dbReference type="OrthoDB" id="186585at2"/>
<evidence type="ECO:0000313" key="7">
    <source>
        <dbReference type="EMBL" id="PFG44885.1"/>
    </source>
</evidence>
<dbReference type="InterPro" id="IPR051054">
    <property type="entry name" value="SorC_transcr_regulators"/>
</dbReference>
<dbReference type="AlphaFoldDB" id="A0A2A9F358"/>
<dbReference type="RefSeq" id="WP_098482106.1">
    <property type="nucleotide sequence ID" value="NZ_PDJI01000003.1"/>
</dbReference>
<protein>
    <submittedName>
        <fullName evidence="7">DNA-binding transcriptional regulator LsrR (DeoR family)</fullName>
    </submittedName>
</protein>
<dbReference type="GO" id="GO:0003677">
    <property type="term" value="F:DNA binding"/>
    <property type="evidence" value="ECO:0007669"/>
    <property type="project" value="UniProtKB-KW"/>
</dbReference>
<keyword evidence="3 7" id="KW-0238">DNA-binding</keyword>
<comment type="caution">
    <text evidence="7">The sequence shown here is derived from an EMBL/GenBank/DDBJ whole genome shotgun (WGS) entry which is preliminary data.</text>
</comment>
<dbReference type="Gene3D" id="3.40.50.1360">
    <property type="match status" value="1"/>
</dbReference>
<dbReference type="PANTHER" id="PTHR34294:SF1">
    <property type="entry name" value="TRANSCRIPTIONAL REGULATOR LSRR"/>
    <property type="match status" value="1"/>
</dbReference>
<evidence type="ECO:0000256" key="1">
    <source>
        <dbReference type="ARBA" id="ARBA00010466"/>
    </source>
</evidence>
<feature type="domain" description="HTH marR-type" evidence="6">
    <location>
        <begin position="16"/>
        <end position="56"/>
    </location>
</feature>
<accession>A0A2A9F358</accession>
<dbReference type="Pfam" id="PF12802">
    <property type="entry name" value="MarR_2"/>
    <property type="match status" value="1"/>
</dbReference>
<dbReference type="Proteomes" id="UP000222106">
    <property type="component" value="Unassembled WGS sequence"/>
</dbReference>
<name>A0A2A9F358_9MICO</name>